<dbReference type="Proteomes" id="UP000335636">
    <property type="component" value="Unassembled WGS sequence"/>
</dbReference>
<evidence type="ECO:0000256" key="1">
    <source>
        <dbReference type="SAM" id="MobiDB-lite"/>
    </source>
</evidence>
<evidence type="ECO:0000313" key="2">
    <source>
        <dbReference type="EMBL" id="VTJ83293.1"/>
    </source>
</evidence>
<feature type="compositionally biased region" description="Basic and acidic residues" evidence="1">
    <location>
        <begin position="58"/>
        <end position="79"/>
    </location>
</feature>
<sequence>VAQFEALSSPTTSHIVPYIRIITSLMKREMQLSGVNTALDKCVPGSRATDSNDDEDTEYFRSEQENESKETRGEGKDALKSLNQGKQRQLPLVLRLPSHSTRKLGLMGHTELKPGGLKRHS</sequence>
<evidence type="ECO:0000313" key="3">
    <source>
        <dbReference type="Proteomes" id="UP000335636"/>
    </source>
</evidence>
<keyword evidence="3" id="KW-1185">Reference proteome</keyword>
<accession>A0A5E4CNA4</accession>
<dbReference type="AlphaFoldDB" id="A0A5E4CNA4"/>
<protein>
    <submittedName>
        <fullName evidence="2">Uncharacterized protein</fullName>
    </submittedName>
</protein>
<feature type="region of interest" description="Disordered" evidence="1">
    <location>
        <begin position="40"/>
        <end position="121"/>
    </location>
</feature>
<dbReference type="EMBL" id="CABDUW010001673">
    <property type="protein sequence ID" value="VTJ83293.1"/>
    <property type="molecule type" value="Genomic_DNA"/>
</dbReference>
<comment type="caution">
    <text evidence="2">The sequence shown here is derived from an EMBL/GenBank/DDBJ whole genome shotgun (WGS) entry which is preliminary data.</text>
</comment>
<name>A0A5E4CNA4_MARMO</name>
<feature type="non-terminal residue" evidence="2">
    <location>
        <position position="121"/>
    </location>
</feature>
<reference evidence="2" key="1">
    <citation type="submission" date="2019-04" db="EMBL/GenBank/DDBJ databases">
        <authorList>
            <person name="Alioto T."/>
            <person name="Alioto T."/>
        </authorList>
    </citation>
    <scope>NUCLEOTIDE SEQUENCE [LARGE SCALE GENOMIC DNA]</scope>
</reference>
<feature type="non-terminal residue" evidence="2">
    <location>
        <position position="1"/>
    </location>
</feature>
<organism evidence="2 3">
    <name type="scientific">Marmota monax</name>
    <name type="common">Woodchuck</name>
    <dbReference type="NCBI Taxonomy" id="9995"/>
    <lineage>
        <taxon>Eukaryota</taxon>
        <taxon>Metazoa</taxon>
        <taxon>Chordata</taxon>
        <taxon>Craniata</taxon>
        <taxon>Vertebrata</taxon>
        <taxon>Euteleostomi</taxon>
        <taxon>Mammalia</taxon>
        <taxon>Eutheria</taxon>
        <taxon>Euarchontoglires</taxon>
        <taxon>Glires</taxon>
        <taxon>Rodentia</taxon>
        <taxon>Sciuromorpha</taxon>
        <taxon>Sciuridae</taxon>
        <taxon>Xerinae</taxon>
        <taxon>Marmotini</taxon>
        <taxon>Marmota</taxon>
    </lineage>
</organism>
<gene>
    <name evidence="2" type="ORF">MONAX_5E023744</name>
</gene>
<proteinExistence type="predicted"/>